<dbReference type="InterPro" id="IPR003540">
    <property type="entry name" value="ADP-ribosyltransferase"/>
</dbReference>
<feature type="repeat" description="TPR" evidence="3">
    <location>
        <begin position="473"/>
        <end position="506"/>
    </location>
</feature>
<keyword evidence="2 3" id="KW-0802">TPR repeat</keyword>
<feature type="repeat" description="TPR" evidence="3">
    <location>
        <begin position="557"/>
        <end position="590"/>
    </location>
</feature>
<dbReference type="OrthoDB" id="1305878at2759"/>
<dbReference type="PANTHER" id="PTHR45641">
    <property type="entry name" value="TETRATRICOPEPTIDE REPEAT PROTEIN (AFU_ORTHOLOGUE AFUA_6G03870)"/>
    <property type="match status" value="1"/>
</dbReference>
<dbReference type="PROSITE" id="PS51996">
    <property type="entry name" value="TR_MART"/>
    <property type="match status" value="1"/>
</dbReference>
<keyword evidence="1" id="KW-0677">Repeat</keyword>
<evidence type="ECO:0000256" key="3">
    <source>
        <dbReference type="PROSITE-ProRule" id="PRU00339"/>
    </source>
</evidence>
<organism evidence="5 6">
    <name type="scientific">Adineta ricciae</name>
    <name type="common">Rotifer</name>
    <dbReference type="NCBI Taxonomy" id="249248"/>
    <lineage>
        <taxon>Eukaryota</taxon>
        <taxon>Metazoa</taxon>
        <taxon>Spiralia</taxon>
        <taxon>Gnathifera</taxon>
        <taxon>Rotifera</taxon>
        <taxon>Eurotatoria</taxon>
        <taxon>Bdelloidea</taxon>
        <taxon>Adinetida</taxon>
        <taxon>Adinetidae</taxon>
        <taxon>Adineta</taxon>
    </lineage>
</organism>
<dbReference type="GO" id="GO:0005576">
    <property type="term" value="C:extracellular region"/>
    <property type="evidence" value="ECO:0007669"/>
    <property type="project" value="InterPro"/>
</dbReference>
<reference evidence="5" key="1">
    <citation type="submission" date="2021-02" db="EMBL/GenBank/DDBJ databases">
        <authorList>
            <person name="Nowell W R."/>
        </authorList>
    </citation>
    <scope>NUCLEOTIDE SEQUENCE</scope>
</reference>
<dbReference type="InterPro" id="IPR019734">
    <property type="entry name" value="TPR_rpt"/>
</dbReference>
<evidence type="ECO:0000313" key="5">
    <source>
        <dbReference type="EMBL" id="CAF1532162.1"/>
    </source>
</evidence>
<evidence type="ECO:0000256" key="2">
    <source>
        <dbReference type="ARBA" id="ARBA00022803"/>
    </source>
</evidence>
<accession>A0A815VR24</accession>
<proteinExistence type="predicted"/>
<dbReference type="Pfam" id="PF03496">
    <property type="entry name" value="ADPrib_exo_Tox"/>
    <property type="match status" value="1"/>
</dbReference>
<evidence type="ECO:0000313" key="6">
    <source>
        <dbReference type="Proteomes" id="UP000663852"/>
    </source>
</evidence>
<dbReference type="Gene3D" id="1.25.40.10">
    <property type="entry name" value="Tetratricopeptide repeat domain"/>
    <property type="match status" value="2"/>
</dbReference>
<dbReference type="SMART" id="SM00028">
    <property type="entry name" value="TPR"/>
    <property type="match status" value="5"/>
</dbReference>
<protein>
    <recommendedName>
        <fullName evidence="4">ADP ribosyltransferase domain-containing protein</fullName>
    </recommendedName>
</protein>
<feature type="repeat" description="TPR" evidence="3">
    <location>
        <begin position="516"/>
        <end position="549"/>
    </location>
</feature>
<dbReference type="Pfam" id="PF13424">
    <property type="entry name" value="TPR_12"/>
    <property type="match status" value="2"/>
</dbReference>
<sequence>MEEDIVLIWLKSTTDTPNNIDEIQDELQTVHNSIRIHNVIDECINDIKSRKEKIFLIIAENQVSACLSEVNKLSQLDSVFVFPGIPQEDGHSYSDFHKIRCIFDKLEALIKSIKENIKMLHRQMEVVSFYGQYQQGTRDLEDQSSEFLWFRLFKDVIHHLPDDKQAKPEMLDICRKFYRNNQRMLRAVDQFETEYCKEKCIWWYTNDTFVYKLINRALCTEDIEQLYKFRYYISDLSKQLAEKYQQMKNEDEKQFTLYRGVSTTKKEFERLKANIKNSFAVNSYWSTSRDRSCALTFAKRSIHQTDMVAVLYEIQFNKDDQQNSAIFADITDSSCFNEQEILFDAGSSFRIESIDEIEEDHTKLCIIKITTICEENPLGQNHMEHNRAQMKEEGPRIMLCILLKRMGKFEKSLRFLRNLLENRNDDENPAHIHNRYGIALKDKKEYTQALIHLEEAFQKTFNSNSSADRIYSAYVRHNQGLVYTKQRKYEEALKLYHEAIDILKKHDDTQSRSGLAQFNSSIGRVYLYRKDFKKALEYQEEALQIRKALKPDHVMNAFFYANTANVYSAQKKFKEALDYHLEALKLREKYLLPNSHHIAWNLYQVARMFYKLKDSSEARDYYQNSLEIFRNYANTDLWFHIPRILEDVALISED</sequence>
<evidence type="ECO:0000256" key="1">
    <source>
        <dbReference type="ARBA" id="ARBA00022737"/>
    </source>
</evidence>
<dbReference type="SUPFAM" id="SSF81901">
    <property type="entry name" value="HCP-like"/>
    <property type="match status" value="1"/>
</dbReference>
<dbReference type="Proteomes" id="UP000663852">
    <property type="component" value="Unassembled WGS sequence"/>
</dbReference>
<feature type="domain" description="ADP ribosyltransferase" evidence="4">
    <location>
        <begin position="210"/>
        <end position="366"/>
    </location>
</feature>
<evidence type="ECO:0000259" key="4">
    <source>
        <dbReference type="Pfam" id="PF03496"/>
    </source>
</evidence>
<dbReference type="Gene3D" id="3.90.176.10">
    <property type="entry name" value="Toxin ADP-ribosyltransferase, Chain A, domain 1"/>
    <property type="match status" value="1"/>
</dbReference>
<gene>
    <name evidence="5" type="ORF">EDS130_LOCUS44658</name>
</gene>
<dbReference type="InterPro" id="IPR011990">
    <property type="entry name" value="TPR-like_helical_dom_sf"/>
</dbReference>
<name>A0A815VR24_ADIRI</name>
<dbReference type="SUPFAM" id="SSF56399">
    <property type="entry name" value="ADP-ribosylation"/>
    <property type="match status" value="1"/>
</dbReference>
<dbReference type="EMBL" id="CAJNOJ010000896">
    <property type="protein sequence ID" value="CAF1532162.1"/>
    <property type="molecule type" value="Genomic_DNA"/>
</dbReference>
<dbReference type="AlphaFoldDB" id="A0A815VR24"/>
<dbReference type="PROSITE" id="PS50005">
    <property type="entry name" value="TPR"/>
    <property type="match status" value="3"/>
</dbReference>
<dbReference type="PANTHER" id="PTHR45641:SF19">
    <property type="entry name" value="NEPHROCYSTIN-3"/>
    <property type="match status" value="1"/>
</dbReference>
<comment type="caution">
    <text evidence="5">The sequence shown here is derived from an EMBL/GenBank/DDBJ whole genome shotgun (WGS) entry which is preliminary data.</text>
</comment>